<organism evidence="1 2">
    <name type="scientific">Zasmidium cellare</name>
    <name type="common">Wine cellar mold</name>
    <name type="synonym">Racodium cellare</name>
    <dbReference type="NCBI Taxonomy" id="395010"/>
    <lineage>
        <taxon>Eukaryota</taxon>
        <taxon>Fungi</taxon>
        <taxon>Dikarya</taxon>
        <taxon>Ascomycota</taxon>
        <taxon>Pezizomycotina</taxon>
        <taxon>Dothideomycetes</taxon>
        <taxon>Dothideomycetidae</taxon>
        <taxon>Mycosphaerellales</taxon>
        <taxon>Mycosphaerellaceae</taxon>
        <taxon>Zasmidium</taxon>
    </lineage>
</organism>
<comment type="caution">
    <text evidence="1">The sequence shown here is derived from an EMBL/GenBank/DDBJ whole genome shotgun (WGS) entry which is preliminary data.</text>
</comment>
<name>A0ABR0E4I7_ZASCE</name>
<proteinExistence type="predicted"/>
<dbReference type="EMBL" id="JAXOVC010000010">
    <property type="protein sequence ID" value="KAK4496136.1"/>
    <property type="molecule type" value="Genomic_DNA"/>
</dbReference>
<evidence type="ECO:0000313" key="1">
    <source>
        <dbReference type="EMBL" id="KAK4496136.1"/>
    </source>
</evidence>
<dbReference type="PANTHER" id="PTHR47784:SF5">
    <property type="entry name" value="STEROL UPTAKE CONTROL PROTEIN 2"/>
    <property type="match status" value="1"/>
</dbReference>
<dbReference type="InterPro" id="IPR053157">
    <property type="entry name" value="Sterol_Uptake_Regulator"/>
</dbReference>
<gene>
    <name evidence="1" type="ORF">PRZ48_012115</name>
</gene>
<sequence length="253" mass="27804">MSRQTSIPELSFRHPFLLRGLLATAAIHRATIHPDEFDDLILRSSRHMDIALSIFREHLTRPDPATCVPVFALACLLVMHRLGLAQVQKPEDPVEELCVLARLSRGIKPTVSVYWERILASEMGPVVRNVTEAKNHAASTSIPEIDQLQTLIVSNSHLEDSYRSDCLSALQDLQSTFANTSTHEQAVIGRVFSWTANLSEGFLAGLEGRETVAMAVLGAFAGLLGSAGEGVWFMRGWSGWIAGEVERPPATLH</sequence>
<dbReference type="Proteomes" id="UP001305779">
    <property type="component" value="Unassembled WGS sequence"/>
</dbReference>
<dbReference type="PANTHER" id="PTHR47784">
    <property type="entry name" value="STEROL UPTAKE CONTROL PROTEIN 2"/>
    <property type="match status" value="1"/>
</dbReference>
<keyword evidence="2" id="KW-1185">Reference proteome</keyword>
<protein>
    <submittedName>
        <fullName evidence="1">Uncharacterized protein</fullName>
    </submittedName>
</protein>
<accession>A0ABR0E4I7</accession>
<evidence type="ECO:0000313" key="2">
    <source>
        <dbReference type="Proteomes" id="UP001305779"/>
    </source>
</evidence>
<reference evidence="1 2" key="1">
    <citation type="journal article" date="2023" name="G3 (Bethesda)">
        <title>A chromosome-level genome assembly of Zasmidium syzygii isolated from banana leaves.</title>
        <authorList>
            <person name="van Westerhoven A.C."/>
            <person name="Mehrabi R."/>
            <person name="Talebi R."/>
            <person name="Steentjes M.B.F."/>
            <person name="Corcolon B."/>
            <person name="Chong P.A."/>
            <person name="Kema G.H.J."/>
            <person name="Seidl M.F."/>
        </authorList>
    </citation>
    <scope>NUCLEOTIDE SEQUENCE [LARGE SCALE GENOMIC DNA]</scope>
    <source>
        <strain evidence="1 2">P124</strain>
    </source>
</reference>